<dbReference type="KEGG" id="pbut:DTO10_07060"/>
<evidence type="ECO:0000259" key="8">
    <source>
        <dbReference type="Pfam" id="PF04239"/>
    </source>
</evidence>
<evidence type="ECO:0000313" key="11">
    <source>
        <dbReference type="EMBL" id="PEJ23493.1"/>
    </source>
</evidence>
<dbReference type="PANTHER" id="PTHR34582:SF7">
    <property type="entry name" value="UPF0702 TRANSMEMBRANE PROTEIN YDFS"/>
    <property type="match status" value="1"/>
</dbReference>
<proteinExistence type="inferred from homology"/>
<feature type="transmembrane region" description="Helical" evidence="7">
    <location>
        <begin position="7"/>
        <end position="26"/>
    </location>
</feature>
<comment type="subcellular location">
    <subcellularLocation>
        <location evidence="1">Cell membrane</location>
        <topology evidence="1">Multi-pass membrane protein</topology>
    </subcellularLocation>
</comment>
<dbReference type="EMBL" id="CP030926">
    <property type="protein sequence ID" value="AXN38215.1"/>
    <property type="molecule type" value="Genomic_DNA"/>
</dbReference>
<feature type="domain" description="YetF-like N-terminal transmembrane" evidence="9">
    <location>
        <begin position="4"/>
        <end position="78"/>
    </location>
</feature>
<keyword evidence="6 7" id="KW-0472">Membrane</keyword>
<dbReference type="Pfam" id="PF04239">
    <property type="entry name" value="DUF421"/>
    <property type="match status" value="1"/>
</dbReference>
<dbReference type="AlphaFoldDB" id="A0AAX0RVH5"/>
<dbReference type="Gene3D" id="3.30.240.20">
    <property type="entry name" value="bsu07140 like domains"/>
    <property type="match status" value="2"/>
</dbReference>
<dbReference type="RefSeq" id="WP_053347664.1">
    <property type="nucleotide sequence ID" value="NZ_CP030926.1"/>
</dbReference>
<dbReference type="EMBL" id="NUEQ01000148">
    <property type="protein sequence ID" value="PEJ23493.1"/>
    <property type="molecule type" value="Genomic_DNA"/>
</dbReference>
<keyword evidence="5 7" id="KW-1133">Transmembrane helix</keyword>
<reference evidence="10 13" key="2">
    <citation type="submission" date="2018-07" db="EMBL/GenBank/DDBJ databases">
        <title>The molecular basis for the intramolecular migration of carboxyl group in the catabolism of para-hydroxybenzoate via gentisate.</title>
        <authorList>
            <person name="Zhao H."/>
            <person name="Xu Y."/>
            <person name="Lin S."/>
            <person name="Spain J.C."/>
            <person name="Zhou N.-Y."/>
        </authorList>
    </citation>
    <scope>NUCLEOTIDE SEQUENCE [LARGE SCALE GENOMIC DNA]</scope>
    <source>
        <strain evidence="10 13">PHB-7a</strain>
    </source>
</reference>
<dbReference type="Proteomes" id="UP000220106">
    <property type="component" value="Unassembled WGS sequence"/>
</dbReference>
<dbReference type="Pfam" id="PF20730">
    <property type="entry name" value="YetF_N"/>
    <property type="match status" value="1"/>
</dbReference>
<feature type="transmembrane region" description="Helical" evidence="7">
    <location>
        <begin position="59"/>
        <end position="81"/>
    </location>
</feature>
<comment type="similarity">
    <text evidence="2">Belongs to the UPF0702 family.</text>
</comment>
<evidence type="ECO:0000256" key="6">
    <source>
        <dbReference type="ARBA" id="ARBA00023136"/>
    </source>
</evidence>
<evidence type="ECO:0000259" key="9">
    <source>
        <dbReference type="Pfam" id="PF20730"/>
    </source>
</evidence>
<dbReference type="InterPro" id="IPR007353">
    <property type="entry name" value="DUF421"/>
</dbReference>
<evidence type="ECO:0000313" key="13">
    <source>
        <dbReference type="Proteomes" id="UP000260457"/>
    </source>
</evidence>
<dbReference type="InterPro" id="IPR023090">
    <property type="entry name" value="UPF0702_alpha/beta_dom_sf"/>
</dbReference>
<gene>
    <name evidence="11" type="ORF">CN689_28070</name>
    <name evidence="10" type="ORF">DTO10_07060</name>
</gene>
<keyword evidence="3" id="KW-1003">Cell membrane</keyword>
<dbReference type="InterPro" id="IPR048454">
    <property type="entry name" value="YetF_N"/>
</dbReference>
<reference evidence="11 12" key="1">
    <citation type="submission" date="2017-09" db="EMBL/GenBank/DDBJ databases">
        <title>Large-scale bioinformatics analysis of Bacillus genomes uncovers conserved roles of natural products in bacterial physiology.</title>
        <authorList>
            <consortium name="Agbiome Team Llc"/>
            <person name="Bleich R.M."/>
            <person name="Kirk G.J."/>
            <person name="Santa Maria K.C."/>
            <person name="Allen S.E."/>
            <person name="Farag S."/>
            <person name="Shank E.A."/>
            <person name="Bowers A."/>
        </authorList>
    </citation>
    <scope>NUCLEOTIDE SEQUENCE [LARGE SCALE GENOMIC DNA]</scope>
    <source>
        <strain evidence="11 12">AFS003229</strain>
    </source>
</reference>
<feature type="domain" description="YetF C-terminal" evidence="8">
    <location>
        <begin position="82"/>
        <end position="211"/>
    </location>
</feature>
<evidence type="ECO:0000313" key="10">
    <source>
        <dbReference type="EMBL" id="AXN38215.1"/>
    </source>
</evidence>
<evidence type="ECO:0000256" key="3">
    <source>
        <dbReference type="ARBA" id="ARBA00022475"/>
    </source>
</evidence>
<dbReference type="PANTHER" id="PTHR34582">
    <property type="entry name" value="UPF0702 TRANSMEMBRANE PROTEIN YCAP"/>
    <property type="match status" value="1"/>
</dbReference>
<name>A0AAX0RVH5_9BACI</name>
<evidence type="ECO:0000256" key="4">
    <source>
        <dbReference type="ARBA" id="ARBA00022692"/>
    </source>
</evidence>
<dbReference type="GO" id="GO:0005886">
    <property type="term" value="C:plasma membrane"/>
    <property type="evidence" value="ECO:0007669"/>
    <property type="project" value="UniProtKB-SubCell"/>
</dbReference>
<keyword evidence="4 7" id="KW-0812">Transmembrane</keyword>
<evidence type="ECO:0000313" key="12">
    <source>
        <dbReference type="Proteomes" id="UP000220106"/>
    </source>
</evidence>
<dbReference type="Proteomes" id="UP000260457">
    <property type="component" value="Chromosome"/>
</dbReference>
<feature type="transmembrane region" description="Helical" evidence="7">
    <location>
        <begin position="33"/>
        <end position="53"/>
    </location>
</feature>
<evidence type="ECO:0000256" key="7">
    <source>
        <dbReference type="SAM" id="Phobius"/>
    </source>
</evidence>
<keyword evidence="13" id="KW-1185">Reference proteome</keyword>
<protein>
    <submittedName>
        <fullName evidence="11">DUF421 domain-containing protein</fullName>
    </submittedName>
</protein>
<evidence type="ECO:0000256" key="5">
    <source>
        <dbReference type="ARBA" id="ARBA00022989"/>
    </source>
</evidence>
<sequence length="236" mass="27385">MPDYIEIILRTFGAFFILIITTRFLGKQTLAQMTYFDFVIAITMGAIVANLAFNTHIKAYHLLLSFGIFVGITFLIAYMCLKSQKARKFFAGDPTIVIQNGKILEHNMKKMRYTLDYLNQELREKNAFDIEEVLFAILEINGTLTLLKKPQYRTVTRQDLWIASSPEYRLPIELIMDGKIIDKNLKENKITLSWLEKELKKRNLWVNDVTYGVLGANGQLYLDTYNDHLQSPIDQE</sequence>
<evidence type="ECO:0000256" key="1">
    <source>
        <dbReference type="ARBA" id="ARBA00004651"/>
    </source>
</evidence>
<evidence type="ECO:0000256" key="2">
    <source>
        <dbReference type="ARBA" id="ARBA00006448"/>
    </source>
</evidence>
<organism evidence="11 12">
    <name type="scientific">Peribacillus butanolivorans</name>
    <dbReference type="NCBI Taxonomy" id="421767"/>
    <lineage>
        <taxon>Bacteria</taxon>
        <taxon>Bacillati</taxon>
        <taxon>Bacillota</taxon>
        <taxon>Bacilli</taxon>
        <taxon>Bacillales</taxon>
        <taxon>Bacillaceae</taxon>
        <taxon>Peribacillus</taxon>
    </lineage>
</organism>
<dbReference type="GeneID" id="97411639"/>
<accession>A0AAX0RVH5</accession>